<feature type="transmembrane region" description="Helical" evidence="1">
    <location>
        <begin position="253"/>
        <end position="271"/>
    </location>
</feature>
<reference evidence="3" key="1">
    <citation type="submission" date="2022-09" db="EMBL/GenBank/DDBJ databases">
        <title>Actin cytoskeleton and complex cell architecture in an #Asgard archaeon.</title>
        <authorList>
            <person name="Ponce Toledo R.I."/>
            <person name="Schleper C."/>
            <person name="Rodrigues Oliveira T."/>
            <person name="Wollweber F."/>
            <person name="Xu J."/>
            <person name="Rittmann S."/>
            <person name="Klingl A."/>
            <person name="Pilhofer M."/>
        </authorList>
    </citation>
    <scope>NUCLEOTIDE SEQUENCE</scope>
    <source>
        <strain evidence="3">B-35</strain>
    </source>
</reference>
<dbReference type="EMBL" id="CP104013">
    <property type="protein sequence ID" value="UYP48405.1"/>
    <property type="molecule type" value="Genomic_DNA"/>
</dbReference>
<evidence type="ECO:0000313" key="4">
    <source>
        <dbReference type="Proteomes" id="UP001208689"/>
    </source>
</evidence>
<evidence type="ECO:0000313" key="3">
    <source>
        <dbReference type="EMBL" id="UYP48405.1"/>
    </source>
</evidence>
<keyword evidence="4" id="KW-1185">Reference proteome</keyword>
<organism evidence="3 4">
    <name type="scientific">Candidatus Lokiarchaeum ossiferum</name>
    <dbReference type="NCBI Taxonomy" id="2951803"/>
    <lineage>
        <taxon>Archaea</taxon>
        <taxon>Promethearchaeati</taxon>
        <taxon>Promethearchaeota</taxon>
        <taxon>Promethearchaeia</taxon>
        <taxon>Promethearchaeales</taxon>
        <taxon>Promethearchaeaceae</taxon>
        <taxon>Candidatus Lokiarchaeum</taxon>
    </lineage>
</organism>
<keyword evidence="1" id="KW-0812">Transmembrane</keyword>
<feature type="transmembrane region" description="Helical" evidence="1">
    <location>
        <begin position="58"/>
        <end position="79"/>
    </location>
</feature>
<feature type="transmembrane region" description="Helical" evidence="1">
    <location>
        <begin position="85"/>
        <end position="104"/>
    </location>
</feature>
<keyword evidence="1" id="KW-0472">Membrane</keyword>
<protein>
    <recommendedName>
        <fullName evidence="2">YdbS-like PH domain-containing protein</fullName>
    </recommendedName>
</protein>
<sequence>MEQTEEQFFSSLGQEFMDLRNPKAEERFFNNNAFKSEFRFEPGEQLLYLSYQNIKYSIFQVSLPFIIIAAISIGIPFALSVFDGLVAIISIILFGVVAIVMIIFKVIGATSFRYLITNKRIVVGYTFLQRWARSVDYTNIVDIILRKGFVGRWFDIGNLFIITGSNEGMMGGVQGGNIKNVIQMRGFLNIHQPFRVKKLIKRIMDFYANPEMEIPKLYIPELERTTIQHPQELQLYPDEVVYKSYKMKRASSFFKMLVPLAAGGLYIFQAVPELLGLVSVDNLLLAVGILIGTLIIIMYVVSKYHSKGFDYYVTDRRIIMFKKFITIRQRDAIMGKISEISIFQMAVGRVANFGQVKIGTKGFENVSKLGNLLCIQGIENASQEKDDIRNIVLHYQRGKLYSPLMEIDDPENFSA</sequence>
<keyword evidence="1" id="KW-1133">Transmembrane helix</keyword>
<dbReference type="Proteomes" id="UP001208689">
    <property type="component" value="Chromosome"/>
</dbReference>
<evidence type="ECO:0000259" key="2">
    <source>
        <dbReference type="Pfam" id="PF03703"/>
    </source>
</evidence>
<dbReference type="Pfam" id="PF03703">
    <property type="entry name" value="bPH_2"/>
    <property type="match status" value="1"/>
</dbReference>
<name>A0ABY6HY13_9ARCH</name>
<evidence type="ECO:0000256" key="1">
    <source>
        <dbReference type="SAM" id="Phobius"/>
    </source>
</evidence>
<dbReference type="PANTHER" id="PTHR37938">
    <property type="entry name" value="BLL0215 PROTEIN"/>
    <property type="match status" value="1"/>
</dbReference>
<feature type="domain" description="YdbS-like PH" evidence="2">
    <location>
        <begin position="111"/>
        <end position="168"/>
    </location>
</feature>
<feature type="transmembrane region" description="Helical" evidence="1">
    <location>
        <begin position="283"/>
        <end position="301"/>
    </location>
</feature>
<dbReference type="PANTHER" id="PTHR37938:SF1">
    <property type="entry name" value="BLL0215 PROTEIN"/>
    <property type="match status" value="1"/>
</dbReference>
<proteinExistence type="predicted"/>
<gene>
    <name evidence="3" type="ORF">NEF87_004690</name>
</gene>
<accession>A0ABY6HY13</accession>
<dbReference type="InterPro" id="IPR005182">
    <property type="entry name" value="YdbS-like_PH"/>
</dbReference>